<dbReference type="InterPro" id="IPR020835">
    <property type="entry name" value="Catalase_sf"/>
</dbReference>
<protein>
    <recommendedName>
        <fullName evidence="3">Catalase</fullName>
    </recommendedName>
</protein>
<accession>A0A1M6SM84</accession>
<dbReference type="AlphaFoldDB" id="A0A1M6SM84"/>
<evidence type="ECO:0008006" key="3">
    <source>
        <dbReference type="Google" id="ProtNLM"/>
    </source>
</evidence>
<dbReference type="STRING" id="216903.SAMN05444371_2536"/>
<organism evidence="1 2">
    <name type="scientific">Epilithonimonas mollis</name>
    <dbReference type="NCBI Taxonomy" id="216903"/>
    <lineage>
        <taxon>Bacteria</taxon>
        <taxon>Pseudomonadati</taxon>
        <taxon>Bacteroidota</taxon>
        <taxon>Flavobacteriia</taxon>
        <taxon>Flavobacteriales</taxon>
        <taxon>Weeksellaceae</taxon>
        <taxon>Chryseobacterium group</taxon>
        <taxon>Epilithonimonas</taxon>
    </lineage>
</organism>
<name>A0A1M6SM84_9FLAO</name>
<gene>
    <name evidence="1" type="ORF">SAMN05444371_2536</name>
</gene>
<dbReference type="GO" id="GO:0020037">
    <property type="term" value="F:heme binding"/>
    <property type="evidence" value="ECO:0007669"/>
    <property type="project" value="InterPro"/>
</dbReference>
<evidence type="ECO:0000313" key="1">
    <source>
        <dbReference type="EMBL" id="SHK45698.1"/>
    </source>
</evidence>
<dbReference type="EMBL" id="FRAM01000002">
    <property type="protein sequence ID" value="SHK45698.1"/>
    <property type="molecule type" value="Genomic_DNA"/>
</dbReference>
<evidence type="ECO:0000313" key="2">
    <source>
        <dbReference type="Proteomes" id="UP000184498"/>
    </source>
</evidence>
<dbReference type="Proteomes" id="UP000184498">
    <property type="component" value="Unassembled WGS sequence"/>
</dbReference>
<proteinExistence type="predicted"/>
<keyword evidence="2" id="KW-1185">Reference proteome</keyword>
<dbReference type="SUPFAM" id="SSF56634">
    <property type="entry name" value="Heme-dependent catalase-like"/>
    <property type="match status" value="1"/>
</dbReference>
<dbReference type="OrthoDB" id="1273666at2"/>
<dbReference type="Gene3D" id="2.40.180.10">
    <property type="entry name" value="Catalase core domain"/>
    <property type="match status" value="1"/>
</dbReference>
<dbReference type="RefSeq" id="WP_072998459.1">
    <property type="nucleotide sequence ID" value="NZ_FRAM01000002.1"/>
</dbReference>
<sequence length="326" mass="38078">MASKIKYNPSFDFLSDKELNLLQKLCDSIKNFVSDSKKINHISYRTRDAHATSYSTLKGTLSVNNNFEETDIFTTKELDCIIRISNAHMKIVSQKRSIPAYGFSVKIFDDKTTFANFPLVNFPLFPVNNVSRFLKLFIAINRFFSGNFLQKCRNLAQIFKSFILISPSFFRPSFIYEVLKFLKKSRNFILSFDYHSIGVYRLGNHLVKLKLVPKKVTTKSNQESIDNSIEKYIENNDYELDLFVQYCYNLKKQPVNQLDKTWKKSEFISIGTIKINGTIDKNDKSVEQMSFNPFENIQELQPVGRIQKLRNDAYKTSYKIRKNNKL</sequence>
<reference evidence="2" key="1">
    <citation type="submission" date="2016-11" db="EMBL/GenBank/DDBJ databases">
        <authorList>
            <person name="Varghese N."/>
            <person name="Submissions S."/>
        </authorList>
    </citation>
    <scope>NUCLEOTIDE SEQUENCE [LARGE SCALE GENOMIC DNA]</scope>
    <source>
        <strain evidence="2">DSM 18016</strain>
    </source>
</reference>